<dbReference type="CDD" id="cd03360">
    <property type="entry name" value="LbH_AT_putative"/>
    <property type="match status" value="1"/>
</dbReference>
<organism evidence="4 5">
    <name type="scientific">Flagellimonas marinaquae</name>
    <dbReference type="NCBI Taxonomy" id="254955"/>
    <lineage>
        <taxon>Bacteria</taxon>
        <taxon>Pseudomonadati</taxon>
        <taxon>Bacteroidota</taxon>
        <taxon>Flavobacteriia</taxon>
        <taxon>Flavobacteriales</taxon>
        <taxon>Flavobacteriaceae</taxon>
        <taxon>Flagellimonas</taxon>
    </lineage>
</organism>
<feature type="binding site" evidence="2">
    <location>
        <position position="169"/>
    </location>
    <ligand>
        <name>acetyl-CoA</name>
        <dbReference type="ChEBI" id="CHEBI:57288"/>
    </ligand>
</feature>
<dbReference type="SUPFAM" id="SSF51161">
    <property type="entry name" value="Trimeric LpxA-like enzymes"/>
    <property type="match status" value="1"/>
</dbReference>
<feature type="domain" description="PglD N-terminal" evidence="3">
    <location>
        <begin position="6"/>
        <end position="81"/>
    </location>
</feature>
<name>A0AA48KN44_9FLAO</name>
<reference evidence="4 5" key="1">
    <citation type="submission" date="2023-01" db="EMBL/GenBank/DDBJ databases">
        <title>Complete genome sequence of Muricauda aquimarina strain IFOP_LL357.</title>
        <authorList>
            <person name="Gajardo G."/>
            <person name="Ueki S."/>
            <person name="Maruyama F."/>
        </authorList>
    </citation>
    <scope>NUCLEOTIDE SEQUENCE [LARGE SCALE GENOMIC DNA]</scope>
    <source>
        <strain evidence="4 5">IFOP_LL357</strain>
    </source>
</reference>
<feature type="binding site" evidence="2">
    <location>
        <position position="72"/>
    </location>
    <ligand>
        <name>substrate</name>
    </ligand>
</feature>
<dbReference type="NCBIfam" id="TIGR03570">
    <property type="entry name" value="NeuD_NnaD"/>
    <property type="match status" value="1"/>
</dbReference>
<dbReference type="InterPro" id="IPR011004">
    <property type="entry name" value="Trimer_LpxA-like_sf"/>
</dbReference>
<comment type="similarity">
    <text evidence="1">Belongs to the transferase hexapeptide repeat family.</text>
</comment>
<dbReference type="InterPro" id="IPR041561">
    <property type="entry name" value="PglD_N"/>
</dbReference>
<sequence>MGNNSIIIGAGTHGQIYASYLREAGINIIGFIDSNPTLHGKQILNLPVLGNFEDLKKKEFKSRIQNVYCPIGDNKIREKYLSESKTLGYNIPSFIHKNADIGPDVELGEACYILSGSIIMPHTRIGNFFMINMATTIGHHVDIGNGVFMSSGVNVGANLKLEDHVYIGIGATVMTGIGKVGQGSLIGAGAVVIREVAPHTTVVGNPAKIIEKK</sequence>
<dbReference type="RefSeq" id="WP_338194647.1">
    <property type="nucleotide sequence ID" value="NZ_AP027268.1"/>
</dbReference>
<dbReference type="PANTHER" id="PTHR43300:SF7">
    <property type="entry name" value="UDP-N-ACETYLBACILLOSAMINE N-ACETYLTRANSFERASE"/>
    <property type="match status" value="1"/>
</dbReference>
<protein>
    <submittedName>
        <fullName evidence="4">Acetyltransferase</fullName>
    </submittedName>
</protein>
<evidence type="ECO:0000313" key="4">
    <source>
        <dbReference type="EMBL" id="BDW93799.1"/>
    </source>
</evidence>
<dbReference type="AlphaFoldDB" id="A0AA48KN44"/>
<proteinExistence type="inferred from homology"/>
<keyword evidence="5" id="KW-1185">Reference proteome</keyword>
<dbReference type="Gene3D" id="2.160.10.10">
    <property type="entry name" value="Hexapeptide repeat proteins"/>
    <property type="match status" value="1"/>
</dbReference>
<dbReference type="InterPro" id="IPR020019">
    <property type="entry name" value="AcTrfase_PglD-like"/>
</dbReference>
<dbReference type="PANTHER" id="PTHR43300">
    <property type="entry name" value="ACETYLTRANSFERASE"/>
    <property type="match status" value="1"/>
</dbReference>
<evidence type="ECO:0000256" key="1">
    <source>
        <dbReference type="ARBA" id="ARBA00007274"/>
    </source>
</evidence>
<evidence type="ECO:0000259" key="3">
    <source>
        <dbReference type="Pfam" id="PF17836"/>
    </source>
</evidence>
<accession>A0AA48KN44</accession>
<gene>
    <name evidence="4" type="ORF">MACH07_26310</name>
</gene>
<dbReference type="Pfam" id="PF17836">
    <property type="entry name" value="PglD_N"/>
    <property type="match status" value="1"/>
</dbReference>
<evidence type="ECO:0000313" key="5">
    <source>
        <dbReference type="Proteomes" id="UP001330184"/>
    </source>
</evidence>
<dbReference type="Proteomes" id="UP001330184">
    <property type="component" value="Chromosome"/>
</dbReference>
<dbReference type="EMBL" id="AP027268">
    <property type="protein sequence ID" value="BDW93799.1"/>
    <property type="molecule type" value="Genomic_DNA"/>
</dbReference>
<dbReference type="InterPro" id="IPR050179">
    <property type="entry name" value="Trans_hexapeptide_repeat"/>
</dbReference>
<evidence type="ECO:0000256" key="2">
    <source>
        <dbReference type="PIRSR" id="PIRSR620019-2"/>
    </source>
</evidence>
<dbReference type="Gene3D" id="3.40.50.20">
    <property type="match status" value="1"/>
</dbReference>